<evidence type="ECO:0000256" key="1">
    <source>
        <dbReference type="SAM" id="MobiDB-lite"/>
    </source>
</evidence>
<evidence type="ECO:0000313" key="3">
    <source>
        <dbReference type="EMBL" id="SCF43161.1"/>
    </source>
</evidence>
<organism evidence="3 4">
    <name type="scientific">Micromonospora mirobrigensis</name>
    <dbReference type="NCBI Taxonomy" id="262898"/>
    <lineage>
        <taxon>Bacteria</taxon>
        <taxon>Bacillati</taxon>
        <taxon>Actinomycetota</taxon>
        <taxon>Actinomycetes</taxon>
        <taxon>Micromonosporales</taxon>
        <taxon>Micromonosporaceae</taxon>
        <taxon>Micromonospora</taxon>
    </lineage>
</organism>
<sequence length="253" mass="26088">MANYGSPGDGDPDPWDGRRPDDGFDAGSAPRTGTGWGETLPGRPDRSAYHPSPGWPAAVEAAEPPAVPRSRPIGPDDYPDPDGADPYRPGGPGPVSYDGQPVPRRGKGPLIAVLAVLSVALLAAAGTLAWLLFGGGAEQVTPAPDAASGAPAAPASAAASAVPTAPAPQSTADPRFVKEGQCVRNEGPAGGKPKLLISTCEPSSYEVVRRFDGPTSGEKDAEAKCAKVPGYTNWFFFDSELDTLDFVLCLKQR</sequence>
<protein>
    <recommendedName>
        <fullName evidence="5">Flagellar basal body-associated protein FliL</fullName>
    </recommendedName>
</protein>
<dbReference type="OrthoDB" id="3373390at2"/>
<keyword evidence="4" id="KW-1185">Reference proteome</keyword>
<keyword evidence="2" id="KW-1133">Transmembrane helix</keyword>
<accession>A0A1C5ADL8</accession>
<proteinExistence type="predicted"/>
<gene>
    <name evidence="3" type="ORF">GA0070564_10968</name>
</gene>
<feature type="region of interest" description="Disordered" evidence="1">
    <location>
        <begin position="1"/>
        <end position="102"/>
    </location>
</feature>
<dbReference type="AlphaFoldDB" id="A0A1C5ADL8"/>
<evidence type="ECO:0000256" key="2">
    <source>
        <dbReference type="SAM" id="Phobius"/>
    </source>
</evidence>
<keyword evidence="2" id="KW-0472">Membrane</keyword>
<evidence type="ECO:0000313" key="4">
    <source>
        <dbReference type="Proteomes" id="UP000199504"/>
    </source>
</evidence>
<dbReference type="STRING" id="262898.GA0070564_10968"/>
<dbReference type="Proteomes" id="UP000199504">
    <property type="component" value="Unassembled WGS sequence"/>
</dbReference>
<keyword evidence="2" id="KW-0812">Transmembrane</keyword>
<name>A0A1C5ADL8_9ACTN</name>
<evidence type="ECO:0008006" key="5">
    <source>
        <dbReference type="Google" id="ProtNLM"/>
    </source>
</evidence>
<dbReference type="EMBL" id="FMCX01000009">
    <property type="protein sequence ID" value="SCF43161.1"/>
    <property type="molecule type" value="Genomic_DNA"/>
</dbReference>
<reference evidence="4" key="1">
    <citation type="submission" date="2016-06" db="EMBL/GenBank/DDBJ databases">
        <authorList>
            <person name="Varghese N."/>
            <person name="Submissions Spin"/>
        </authorList>
    </citation>
    <scope>NUCLEOTIDE SEQUENCE [LARGE SCALE GENOMIC DNA]</scope>
    <source>
        <strain evidence="4">DSM 44830</strain>
    </source>
</reference>
<feature type="transmembrane region" description="Helical" evidence="2">
    <location>
        <begin position="110"/>
        <end position="133"/>
    </location>
</feature>